<proteinExistence type="inferred from homology"/>
<keyword evidence="2" id="KW-0645">Protease</keyword>
<dbReference type="PANTHER" id="PTHR30302:SF1">
    <property type="entry name" value="HYDROGENASE 2 MATURATION PROTEASE"/>
    <property type="match status" value="1"/>
</dbReference>
<keyword evidence="3" id="KW-0064">Aspartyl protease</keyword>
<sequence length="231" mass="23862">MEPPRSGAFVEVTGGHANERTAASPPLTGGAPIGMEVPGGARAPFGARRRGRYNRPMARLGLFGIGNVLMGDDALGPYAVKLIEAGYELSPEVELRELGTPGADLSILLDGFEAVVVVDTVKLPGAPGEIRVLDKAALLAKRPLLPASPHEPGLREALFALEFHGGAPREVRLVGVIPGPVELEVGLSPAVQAALPAVVAAALAELAALGAPARPRAAPTAPDLWWERRAG</sequence>
<keyword evidence="7" id="KW-1185">Reference proteome</keyword>
<dbReference type="GO" id="GO:0008047">
    <property type="term" value="F:enzyme activator activity"/>
    <property type="evidence" value="ECO:0007669"/>
    <property type="project" value="InterPro"/>
</dbReference>
<reference evidence="7" key="1">
    <citation type="journal article" date="2020" name="Appl. Environ. Microbiol.">
        <title>Diazotrophic Anaeromyxobacter Isolates from Soils.</title>
        <authorList>
            <person name="Masuda Y."/>
            <person name="Yamanaka H."/>
            <person name="Xu Z.X."/>
            <person name="Shiratori Y."/>
            <person name="Aono T."/>
            <person name="Amachi S."/>
            <person name="Senoo K."/>
            <person name="Itoh H."/>
        </authorList>
    </citation>
    <scope>NUCLEOTIDE SEQUENCE [LARGE SCALE GENOMIC DNA]</scope>
    <source>
        <strain evidence="7">R267</strain>
    </source>
</reference>
<dbReference type="CDD" id="cd00518">
    <property type="entry name" value="H2MP"/>
    <property type="match status" value="1"/>
</dbReference>
<evidence type="ECO:0000256" key="3">
    <source>
        <dbReference type="ARBA" id="ARBA00022750"/>
    </source>
</evidence>
<evidence type="ECO:0000313" key="6">
    <source>
        <dbReference type="EMBL" id="GEJ55744.1"/>
    </source>
</evidence>
<accession>A0A7I9VH84</accession>
<protein>
    <recommendedName>
        <fullName evidence="8">Hydrogenase maturation protease</fullName>
    </recommendedName>
</protein>
<feature type="region of interest" description="Disordered" evidence="5">
    <location>
        <begin position="13"/>
        <end position="35"/>
    </location>
</feature>
<dbReference type="NCBIfam" id="TIGR00072">
    <property type="entry name" value="hydrog_prot"/>
    <property type="match status" value="1"/>
</dbReference>
<dbReference type="Pfam" id="PF01750">
    <property type="entry name" value="HycI"/>
    <property type="match status" value="1"/>
</dbReference>
<evidence type="ECO:0008006" key="8">
    <source>
        <dbReference type="Google" id="ProtNLM"/>
    </source>
</evidence>
<dbReference type="InterPro" id="IPR023430">
    <property type="entry name" value="Pept_HybD-like_dom_sf"/>
</dbReference>
<gene>
    <name evidence="6" type="ORF">AMYX_04850</name>
</gene>
<comment type="caution">
    <text evidence="6">The sequence shown here is derived from an EMBL/GenBank/DDBJ whole genome shotgun (WGS) entry which is preliminary data.</text>
</comment>
<evidence type="ECO:0000256" key="4">
    <source>
        <dbReference type="ARBA" id="ARBA00022801"/>
    </source>
</evidence>
<dbReference type="PANTHER" id="PTHR30302">
    <property type="entry name" value="HYDROGENASE 1 MATURATION PROTEASE"/>
    <property type="match status" value="1"/>
</dbReference>
<evidence type="ECO:0000256" key="1">
    <source>
        <dbReference type="ARBA" id="ARBA00006814"/>
    </source>
</evidence>
<evidence type="ECO:0000256" key="5">
    <source>
        <dbReference type="SAM" id="MobiDB-lite"/>
    </source>
</evidence>
<keyword evidence="4" id="KW-0378">Hydrolase</keyword>
<dbReference type="PRINTS" id="PR00446">
    <property type="entry name" value="HYDRGNUPTAKE"/>
</dbReference>
<evidence type="ECO:0000313" key="7">
    <source>
        <dbReference type="Proteomes" id="UP000503640"/>
    </source>
</evidence>
<dbReference type="GO" id="GO:0016485">
    <property type="term" value="P:protein processing"/>
    <property type="evidence" value="ECO:0007669"/>
    <property type="project" value="TreeGrafter"/>
</dbReference>
<dbReference type="AlphaFoldDB" id="A0A7I9VH84"/>
<organism evidence="6 7">
    <name type="scientific">Anaeromyxobacter diazotrophicus</name>
    <dbReference type="NCBI Taxonomy" id="2590199"/>
    <lineage>
        <taxon>Bacteria</taxon>
        <taxon>Pseudomonadati</taxon>
        <taxon>Myxococcota</taxon>
        <taxon>Myxococcia</taxon>
        <taxon>Myxococcales</taxon>
        <taxon>Cystobacterineae</taxon>
        <taxon>Anaeromyxobacteraceae</taxon>
        <taxon>Anaeromyxobacter</taxon>
    </lineage>
</organism>
<name>A0A7I9VH84_9BACT</name>
<dbReference type="GO" id="GO:0004190">
    <property type="term" value="F:aspartic-type endopeptidase activity"/>
    <property type="evidence" value="ECO:0007669"/>
    <property type="project" value="UniProtKB-KW"/>
</dbReference>
<comment type="similarity">
    <text evidence="1">Belongs to the peptidase A31 family.</text>
</comment>
<dbReference type="Proteomes" id="UP000503640">
    <property type="component" value="Unassembled WGS sequence"/>
</dbReference>
<dbReference type="InterPro" id="IPR000671">
    <property type="entry name" value="Peptidase_A31"/>
</dbReference>
<evidence type="ECO:0000256" key="2">
    <source>
        <dbReference type="ARBA" id="ARBA00022670"/>
    </source>
</evidence>
<dbReference type="EMBL" id="BJTG01000001">
    <property type="protein sequence ID" value="GEJ55744.1"/>
    <property type="molecule type" value="Genomic_DNA"/>
</dbReference>
<dbReference type="SUPFAM" id="SSF53163">
    <property type="entry name" value="HybD-like"/>
    <property type="match status" value="1"/>
</dbReference>
<dbReference type="Gene3D" id="3.40.50.1450">
    <property type="entry name" value="HybD-like"/>
    <property type="match status" value="1"/>
</dbReference>